<dbReference type="Proteomes" id="UP000224829">
    <property type="component" value="Segment"/>
</dbReference>
<reference evidence="2 3" key="1">
    <citation type="submission" date="2017-05" db="EMBL/GenBank/DDBJ databases">
        <authorList>
            <person name="Song R."/>
            <person name="Chenine A.L."/>
            <person name="Ruprecht R.M."/>
        </authorList>
    </citation>
    <scope>NUCLEOTIDE SEQUENCE [LARGE SCALE GENOMIC DNA]</scope>
</reference>
<gene>
    <name evidence="2" type="ORF">NOXIFER_270</name>
</gene>
<name>A0A1Y0SY02_9CAUD</name>
<keyword evidence="3" id="KW-1185">Reference proteome</keyword>
<accession>A0A1Y0SY02</accession>
<dbReference type="EMBL" id="MF063068">
    <property type="protein sequence ID" value="ARV77435.1"/>
    <property type="molecule type" value="Genomic_DNA"/>
</dbReference>
<evidence type="ECO:0000313" key="2">
    <source>
        <dbReference type="EMBL" id="ARV77435.1"/>
    </source>
</evidence>
<feature type="region of interest" description="Disordered" evidence="1">
    <location>
        <begin position="208"/>
        <end position="229"/>
    </location>
</feature>
<organism evidence="2 3">
    <name type="scientific">Pseudomonas phage Noxifer</name>
    <dbReference type="NCBI Taxonomy" id="2006684"/>
    <lineage>
        <taxon>Viruses</taxon>
        <taxon>Duplodnaviria</taxon>
        <taxon>Heunggongvirae</taxon>
        <taxon>Uroviricota</taxon>
        <taxon>Caudoviricetes</taxon>
        <taxon>Chimalliviridae</taxon>
        <taxon>Noxifervirus</taxon>
        <taxon>Noxifervirus noxifer</taxon>
    </lineage>
</organism>
<evidence type="ECO:0000256" key="1">
    <source>
        <dbReference type="SAM" id="MobiDB-lite"/>
    </source>
</evidence>
<protein>
    <submittedName>
        <fullName evidence="2">Uncharacterized protein</fullName>
    </submittedName>
</protein>
<proteinExistence type="predicted"/>
<sequence>MTNELKATPGQLAELKLLVPGIERRINEFQMDTLACNMDFIMFRDVDVRAFLAHSVKAARATEHDLVDVVRKINFARLGPIMEAQKFAAIEQNGYAVQPIIAGDKPAYAYTIGLTGLVGFELFAHAGGDVGILTHVVHHYAELAQRHEHIEHERNDVAAMRNRPRQGVRTLAVPVEPMVAKQDILKQTFGEEPKRVYQILIADSDNRLPGESGYDSTNWPQPRLPRPLG</sequence>
<dbReference type="Pfam" id="PF14081">
    <property type="entry name" value="DUF4262"/>
    <property type="match status" value="1"/>
</dbReference>
<dbReference type="InterPro" id="IPR025358">
    <property type="entry name" value="DUF4262"/>
</dbReference>
<evidence type="ECO:0000313" key="3">
    <source>
        <dbReference type="Proteomes" id="UP000224829"/>
    </source>
</evidence>